<protein>
    <submittedName>
        <fullName evidence="1">Uncharacterized protein</fullName>
    </submittedName>
</protein>
<dbReference type="RefSeq" id="WP_128797475.1">
    <property type="nucleotide sequence ID" value="NZ_CP034669.1"/>
</dbReference>
<gene>
    <name evidence="1" type="ORF">EJ065_4198</name>
</gene>
<name>A0A410RV57_CORCK</name>
<sequence>MSDTLLVTSIVRVSGSGETSGFVRWVSRKERRVLKTWPILESRFRQYDPNPRGGLRGGRGLGCTADRFVIAMTDRLYVFDRQWKQVAELSHPLFGEVHDILVEPDGVWVTATASDALIKLGWDGRLLRSWSWRKDSRLAEAMGLAAWAGEAAEVDYRDPRQLPPLYDFVHINSVARAPEGLLLSFGFVASGATRRLQSLLGLPGRVLKGMGMDTRLARPSRMFAMRFLGARYSSATWLGVLLPDDGPARIVARQEGVKIPNHNLIWNEDALVFNDTHSSQLVSQKLDGSGRRQVDVPGTPRAFARGLAPLGGQRFLVGSQCPTALYEVDLHEGRSELLCKLGDNVHECVYAVHAVPDTFGEPPEQLWSSAAPPVDVGVDAGPRAVAVGS</sequence>
<dbReference type="Proteomes" id="UP000288758">
    <property type="component" value="Chromosome"/>
</dbReference>
<evidence type="ECO:0000313" key="1">
    <source>
        <dbReference type="EMBL" id="QAT85756.1"/>
    </source>
</evidence>
<evidence type="ECO:0000313" key="2">
    <source>
        <dbReference type="Proteomes" id="UP000288758"/>
    </source>
</evidence>
<reference evidence="1 2" key="1">
    <citation type="submission" date="2018-12" db="EMBL/GenBank/DDBJ databases">
        <title>Complete Genome Sequence of the Corallopyronin A producing Myxobacterium Corallococcus coralloides B035.</title>
        <authorList>
            <person name="Bouhired S.M."/>
            <person name="Rupp O."/>
            <person name="Blom J."/>
            <person name="Schaeberle T.F."/>
            <person name="Kehraus S."/>
            <person name="Schiefer A."/>
            <person name="Pfarr K."/>
            <person name="Goesmann A."/>
            <person name="Hoerauf A."/>
            <person name="Koenig G.M."/>
        </authorList>
    </citation>
    <scope>NUCLEOTIDE SEQUENCE [LARGE SCALE GENOMIC DNA]</scope>
    <source>
        <strain evidence="1 2">B035</strain>
    </source>
</reference>
<dbReference type="EMBL" id="CP034669">
    <property type="protein sequence ID" value="QAT85756.1"/>
    <property type="molecule type" value="Genomic_DNA"/>
</dbReference>
<organism evidence="1 2">
    <name type="scientific">Corallococcus coralloides</name>
    <name type="common">Myxococcus coralloides</name>
    <dbReference type="NCBI Taxonomy" id="184914"/>
    <lineage>
        <taxon>Bacteria</taxon>
        <taxon>Pseudomonadati</taxon>
        <taxon>Myxococcota</taxon>
        <taxon>Myxococcia</taxon>
        <taxon>Myxococcales</taxon>
        <taxon>Cystobacterineae</taxon>
        <taxon>Myxococcaceae</taxon>
        <taxon>Corallococcus</taxon>
    </lineage>
</organism>
<dbReference type="SUPFAM" id="SSF63829">
    <property type="entry name" value="Calcium-dependent phosphotriesterase"/>
    <property type="match status" value="1"/>
</dbReference>
<proteinExistence type="predicted"/>
<dbReference type="AlphaFoldDB" id="A0A410RV57"/>
<accession>A0A410RV57</accession>